<keyword evidence="2" id="KW-1185">Reference proteome</keyword>
<dbReference type="Gene3D" id="1.10.8.330">
    <property type="entry name" value="PG0816-like"/>
    <property type="match status" value="1"/>
</dbReference>
<organism evidence="1 2">
    <name type="scientific">Xanthocytophaga flava</name>
    <dbReference type="NCBI Taxonomy" id="3048013"/>
    <lineage>
        <taxon>Bacteria</taxon>
        <taxon>Pseudomonadati</taxon>
        <taxon>Bacteroidota</taxon>
        <taxon>Cytophagia</taxon>
        <taxon>Cytophagales</taxon>
        <taxon>Rhodocytophagaceae</taxon>
        <taxon>Xanthocytophaga</taxon>
    </lineage>
</organism>
<name>A0ABT7CX97_9BACT</name>
<protein>
    <submittedName>
        <fullName evidence="1">DUF1896 family protein</fullName>
    </submittedName>
</protein>
<accession>A0ABT7CX97</accession>
<proteinExistence type="predicted"/>
<dbReference type="SUPFAM" id="SSF140753">
    <property type="entry name" value="PG0816-like"/>
    <property type="match status" value="1"/>
</dbReference>
<reference evidence="1 2" key="1">
    <citation type="submission" date="2023-05" db="EMBL/GenBank/DDBJ databases">
        <authorList>
            <person name="Zhang X."/>
        </authorList>
    </citation>
    <scope>NUCLEOTIDE SEQUENCE [LARGE SCALE GENOMIC DNA]</scope>
    <source>
        <strain evidence="1 2">DM2B3-1</strain>
    </source>
</reference>
<dbReference type="EMBL" id="JASJOT010000034">
    <property type="protein sequence ID" value="MDJ1497585.1"/>
    <property type="molecule type" value="Genomic_DNA"/>
</dbReference>
<dbReference type="InterPro" id="IPR036297">
    <property type="entry name" value="PG0816-like_sf"/>
</dbReference>
<dbReference type="Proteomes" id="UP001228581">
    <property type="component" value="Unassembled WGS sequence"/>
</dbReference>
<dbReference type="RefSeq" id="WP_314003256.1">
    <property type="nucleotide sequence ID" value="NZ_JASJOT010000034.1"/>
</dbReference>
<gene>
    <name evidence="1" type="ORF">QNI19_31895</name>
</gene>
<comment type="caution">
    <text evidence="1">The sequence shown here is derived from an EMBL/GenBank/DDBJ whole genome shotgun (WGS) entry which is preliminary data.</text>
</comment>
<evidence type="ECO:0000313" key="2">
    <source>
        <dbReference type="Proteomes" id="UP001228581"/>
    </source>
</evidence>
<sequence length="84" mass="9566">MNFYQTTLYHHLMVYYPSWIASQSVEDLTIFLNARADHSANLFETLRRNGDEVATADQAAMEELLSGLDELTTESTPLPPINFQ</sequence>
<evidence type="ECO:0000313" key="1">
    <source>
        <dbReference type="EMBL" id="MDJ1497585.1"/>
    </source>
</evidence>